<accession>A0A8K0CSM8</accession>
<reference evidence="3" key="1">
    <citation type="submission" date="2019-08" db="EMBL/GenBank/DDBJ databases">
        <title>The genome of the North American firefly Photinus pyralis.</title>
        <authorList>
            <consortium name="Photinus pyralis genome working group"/>
            <person name="Fallon T.R."/>
            <person name="Sander Lower S.E."/>
            <person name="Weng J.-K."/>
        </authorList>
    </citation>
    <scope>NUCLEOTIDE SEQUENCE</scope>
    <source>
        <strain evidence="3">TRF0915ILg1</strain>
        <tissue evidence="3">Whole body</tissue>
    </source>
</reference>
<feature type="domain" description="Retroviral polymerase SH3-like" evidence="2">
    <location>
        <begin position="3"/>
        <end position="37"/>
    </location>
</feature>
<keyword evidence="4" id="KW-1185">Reference proteome</keyword>
<dbReference type="Pfam" id="PF07727">
    <property type="entry name" value="RVT_2"/>
    <property type="match status" value="1"/>
</dbReference>
<comment type="caution">
    <text evidence="3">The sequence shown here is derived from an EMBL/GenBank/DDBJ whole genome shotgun (WGS) entry which is preliminary data.</text>
</comment>
<dbReference type="Proteomes" id="UP000801492">
    <property type="component" value="Unassembled WGS sequence"/>
</dbReference>
<dbReference type="AlphaFoldDB" id="A0A8K0CSM8"/>
<name>A0A8K0CSM8_IGNLU</name>
<dbReference type="InterPro" id="IPR013103">
    <property type="entry name" value="RVT_2"/>
</dbReference>
<evidence type="ECO:0000313" key="3">
    <source>
        <dbReference type="EMBL" id="KAF2889582.1"/>
    </source>
</evidence>
<dbReference type="OrthoDB" id="6751514at2759"/>
<dbReference type="InterPro" id="IPR057670">
    <property type="entry name" value="SH3_retrovirus"/>
</dbReference>
<feature type="domain" description="Reverse transcriptase Ty1/copia-type" evidence="1">
    <location>
        <begin position="133"/>
        <end position="227"/>
    </location>
</feature>
<dbReference type="Pfam" id="PF25597">
    <property type="entry name" value="SH3_retrovirus"/>
    <property type="match status" value="1"/>
</dbReference>
<proteinExistence type="predicted"/>
<evidence type="ECO:0000313" key="4">
    <source>
        <dbReference type="Proteomes" id="UP000801492"/>
    </source>
</evidence>
<gene>
    <name evidence="3" type="ORF">ILUMI_16592</name>
</gene>
<evidence type="ECO:0000259" key="2">
    <source>
        <dbReference type="Pfam" id="PF25597"/>
    </source>
</evidence>
<organism evidence="3 4">
    <name type="scientific">Ignelater luminosus</name>
    <name type="common">Cucubano</name>
    <name type="synonym">Pyrophorus luminosus</name>
    <dbReference type="NCBI Taxonomy" id="2038154"/>
    <lineage>
        <taxon>Eukaryota</taxon>
        <taxon>Metazoa</taxon>
        <taxon>Ecdysozoa</taxon>
        <taxon>Arthropoda</taxon>
        <taxon>Hexapoda</taxon>
        <taxon>Insecta</taxon>
        <taxon>Pterygota</taxon>
        <taxon>Neoptera</taxon>
        <taxon>Endopterygota</taxon>
        <taxon>Coleoptera</taxon>
        <taxon>Polyphaga</taxon>
        <taxon>Elateriformia</taxon>
        <taxon>Elateroidea</taxon>
        <taxon>Elateridae</taxon>
        <taxon>Agrypninae</taxon>
        <taxon>Pyrophorini</taxon>
        <taxon>Ignelater</taxon>
    </lineage>
</organism>
<evidence type="ECO:0008006" key="5">
    <source>
        <dbReference type="Google" id="ProtNLM"/>
    </source>
</evidence>
<sequence>MSYLVGYCGDEDGYRVRIPDKNDVVLTRDVIFKNEKTSRIIWKYPSAVTQDTKDKDMKNSEDIQEVKNINEEHEEVRTKNFENITKLRSRSNIKKPSKFDDFVMLAIHDEPTNFEELNWREAMEDKLNSLSENQTWKLVDLPTGKRAIENRWVYRVKNNPDGTVDRFKVRLVVKEYAQKPGEDFQETFSPVPRFDTLRTLLSVAAAEKQLLYQFDISTAFLYGELYESTRRIC</sequence>
<dbReference type="EMBL" id="VTPC01065146">
    <property type="protein sequence ID" value="KAF2889582.1"/>
    <property type="molecule type" value="Genomic_DNA"/>
</dbReference>
<protein>
    <recommendedName>
        <fullName evidence="5">Reverse transcriptase Ty1/copia-type domain-containing protein</fullName>
    </recommendedName>
</protein>
<evidence type="ECO:0000259" key="1">
    <source>
        <dbReference type="Pfam" id="PF07727"/>
    </source>
</evidence>